<sequence length="1029" mass="115057">METQVLNAIEIASNPTSDQNLNLQAINFIHELRSNASGRQACLSLFTRTPKCSEVVRLVSLDVVNNAIQAEQFEVQSLSHVKDSLLEYIRRAYGSGNRDDVDPPGLQNKLTQTLTFLFISMYKNGWEGFLDDFLALTSLQNNGSRDNIVGISLYLRLLSSIHDEIADVMLSRPTSETKRNTELKDLLRARDVQTVTTSWQEILAQWTGQDDGIVEMNLKVIGKWVSWIDISLIVNEETLNLLFQLAGRPNPSNREDKVRNAAIDTFTEIVAKKMKPSDKMNMVIFLNLGQVVSQLIASPALHDLRTTSSYDVDLAEAVAKLVNNVVFDIVKVLEDVQVDAETRAKAEQLIQSFLPLLLRFFSDEYDEICSTVIPSLTDLLTFLRKAKPIPPAYSAMLTPILNAIVQKMRYDETSSWGNEDEQTDEAEFQELRKRLQILQKSVAAVDETLYIDILSNVIGNTFQRLDQQGGQMDWRDLDLALHEMYLFGELTLPNGGLYAKSRPSGVAAERLIVMMSKMVESGIASFAHPAIQLQYMEICVRYCTFFENQTGYVPQVLEHFVRLVHHGHSRVRTRSWYLFYRFVKHLRAHLGNVAETVIQSISDLLPIKAELPSESSTDDDMSSDQSDHSADAAFTGQLYLFEAIGCISSTSTIPVQKQVLYARTILEPLFSDIQRTLPSASTGDAQATLQIHHIIMALGTLAHGFSDWTPGNAATAHLAPLKEVSEEFNRAAEAILIALEALRASFDVRTAARASFTRLMGVLGIGMLPLLPRWIDGLLSQSSSKDEMAMFLRLLDQVVFGFKKEIYSVLDSLLTPLLQRVFAGLAEPITGTDDEIQLAELRREYLTFVQIILNEGLGAILVSDSNQQFFEPLIISVTTLAKTVNPDTGNLSASRLAFSVLTRMADLWGGPNIAILSPQPMPSTHPPSPSFPGFDRFLIERFHPICWEVLRDPQFRPVTDAQIKQVLNEIAGLEQIIYTKTGDMFLQHLQGSFFPAMGIDGTDFIKAMTTSADRKGLSGFLQRFLRQNG</sequence>
<dbReference type="InterPro" id="IPR045546">
    <property type="entry name" value="Exportin-T_C"/>
</dbReference>
<dbReference type="GO" id="GO:0000049">
    <property type="term" value="F:tRNA binding"/>
    <property type="evidence" value="ECO:0007669"/>
    <property type="project" value="UniProtKB-UniRule"/>
</dbReference>
<dbReference type="GO" id="GO:0005737">
    <property type="term" value="C:cytoplasm"/>
    <property type="evidence" value="ECO:0007669"/>
    <property type="project" value="UniProtKB-SubCell"/>
</dbReference>
<evidence type="ECO:0000256" key="11">
    <source>
        <dbReference type="RuleBase" id="RU366037"/>
    </source>
</evidence>
<keyword evidence="4 11" id="KW-0813">Transport</keyword>
<dbReference type="AlphaFoldDB" id="A0A559MFB2"/>
<dbReference type="Proteomes" id="UP000315522">
    <property type="component" value="Unassembled WGS sequence"/>
</dbReference>
<accession>A0A559MFB2</accession>
<keyword evidence="15" id="KW-1185">Reference proteome</keyword>
<evidence type="ECO:0000256" key="6">
    <source>
        <dbReference type="ARBA" id="ARBA00022555"/>
    </source>
</evidence>
<reference evidence="14 15" key="1">
    <citation type="submission" date="2018-05" db="EMBL/GenBank/DDBJ databases">
        <title>Genome sequencing and assembly of the regulated plant pathogen Lachnellula willkommii and related sister species for the development of diagnostic species identification markers.</title>
        <authorList>
            <person name="Giroux E."/>
            <person name="Bilodeau G."/>
        </authorList>
    </citation>
    <scope>NUCLEOTIDE SEQUENCE [LARGE SCALE GENOMIC DNA]</scope>
    <source>
        <strain evidence="14 15">CBS 172.35</strain>
    </source>
</reference>
<dbReference type="GO" id="GO:0031267">
    <property type="term" value="F:small GTPase binding"/>
    <property type="evidence" value="ECO:0007669"/>
    <property type="project" value="InterPro"/>
</dbReference>
<evidence type="ECO:0000256" key="3">
    <source>
        <dbReference type="ARBA" id="ARBA00018928"/>
    </source>
</evidence>
<keyword evidence="8 11" id="KW-0694">RNA-binding</keyword>
<dbReference type="GO" id="GO:0008033">
    <property type="term" value="P:tRNA processing"/>
    <property type="evidence" value="ECO:0007669"/>
    <property type="project" value="UniProtKB-KW"/>
</dbReference>
<dbReference type="GO" id="GO:0016363">
    <property type="term" value="C:nuclear matrix"/>
    <property type="evidence" value="ECO:0007669"/>
    <property type="project" value="TreeGrafter"/>
</dbReference>
<comment type="function">
    <text evidence="10">tRNA nucleus export receptor which facilitates tRNA translocation across the nuclear pore complex. Involved in pre-tRNA splicing, probably by affecting the interaction of pre-tRNA with splicing endonuclease.</text>
</comment>
<keyword evidence="6 11" id="KW-0820">tRNA-binding</keyword>
<evidence type="ECO:0000313" key="15">
    <source>
        <dbReference type="Proteomes" id="UP000315522"/>
    </source>
</evidence>
<evidence type="ECO:0000256" key="9">
    <source>
        <dbReference type="ARBA" id="ARBA00023242"/>
    </source>
</evidence>
<comment type="caution">
    <text evidence="14">The sequence shown here is derived from an EMBL/GenBank/DDBJ whole genome shotgun (WGS) entry which is preliminary data.</text>
</comment>
<evidence type="ECO:0000256" key="2">
    <source>
        <dbReference type="ARBA" id="ARBA00009466"/>
    </source>
</evidence>
<dbReference type="PANTHER" id="PTHR15952:SF11">
    <property type="entry name" value="EXPORTIN-T"/>
    <property type="match status" value="1"/>
</dbReference>
<evidence type="ECO:0000259" key="12">
    <source>
        <dbReference type="Pfam" id="PF08389"/>
    </source>
</evidence>
<dbReference type="GO" id="GO:0071528">
    <property type="term" value="P:tRNA re-export from nucleus"/>
    <property type="evidence" value="ECO:0007669"/>
    <property type="project" value="UniProtKB-UniRule"/>
</dbReference>
<dbReference type="Pfam" id="PF19282">
    <property type="entry name" value="Exportin-T"/>
    <property type="match status" value="1"/>
</dbReference>
<keyword evidence="7" id="KW-0819">tRNA processing</keyword>
<dbReference type="InterPro" id="IPR011989">
    <property type="entry name" value="ARM-like"/>
</dbReference>
<dbReference type="PANTHER" id="PTHR15952">
    <property type="entry name" value="EXPORTIN-T/LOS1"/>
    <property type="match status" value="1"/>
</dbReference>
<evidence type="ECO:0000259" key="13">
    <source>
        <dbReference type="Pfam" id="PF19282"/>
    </source>
</evidence>
<evidence type="ECO:0000256" key="1">
    <source>
        <dbReference type="ARBA" id="ARBA00004496"/>
    </source>
</evidence>
<keyword evidence="5 11" id="KW-0963">Cytoplasm</keyword>
<dbReference type="Pfam" id="PF08389">
    <property type="entry name" value="Xpo1"/>
    <property type="match status" value="1"/>
</dbReference>
<name>A0A559MFB2_9HELO</name>
<protein>
    <recommendedName>
        <fullName evidence="3 11">Exportin-T</fullName>
    </recommendedName>
    <alternativeName>
        <fullName evidence="11">Exportin(tRNA)</fullName>
    </alternativeName>
    <alternativeName>
        <fullName evidence="11">tRNA exportin</fullName>
    </alternativeName>
</protein>
<organism evidence="14 15">
    <name type="scientific">Lachnellula willkommii</name>
    <dbReference type="NCBI Taxonomy" id="215461"/>
    <lineage>
        <taxon>Eukaryota</taxon>
        <taxon>Fungi</taxon>
        <taxon>Dikarya</taxon>
        <taxon>Ascomycota</taxon>
        <taxon>Pezizomycotina</taxon>
        <taxon>Leotiomycetes</taxon>
        <taxon>Helotiales</taxon>
        <taxon>Lachnaceae</taxon>
        <taxon>Lachnellula</taxon>
    </lineage>
</organism>
<dbReference type="EMBL" id="QGML01000495">
    <property type="protein sequence ID" value="TVY91655.1"/>
    <property type="molecule type" value="Genomic_DNA"/>
</dbReference>
<evidence type="ECO:0000256" key="7">
    <source>
        <dbReference type="ARBA" id="ARBA00022694"/>
    </source>
</evidence>
<proteinExistence type="inferred from homology"/>
<keyword evidence="9 11" id="KW-0539">Nucleus</keyword>
<feature type="domain" description="Exportin-T C-terminal" evidence="13">
    <location>
        <begin position="341"/>
        <end position="1027"/>
    </location>
</feature>
<comment type="subcellular location">
    <subcellularLocation>
        <location evidence="1 11">Cytoplasm</location>
    </subcellularLocation>
    <subcellularLocation>
        <location evidence="11">Nucleus</location>
    </subcellularLocation>
    <text evidence="11">Shuttles between the nucleus and the cytoplasm.</text>
</comment>
<dbReference type="GO" id="GO:0005643">
    <property type="term" value="C:nuclear pore"/>
    <property type="evidence" value="ECO:0007669"/>
    <property type="project" value="TreeGrafter"/>
</dbReference>
<dbReference type="InterPro" id="IPR040017">
    <property type="entry name" value="XPOT"/>
</dbReference>
<evidence type="ECO:0000313" key="14">
    <source>
        <dbReference type="EMBL" id="TVY91655.1"/>
    </source>
</evidence>
<dbReference type="SUPFAM" id="SSF48371">
    <property type="entry name" value="ARM repeat"/>
    <property type="match status" value="1"/>
</dbReference>
<evidence type="ECO:0000256" key="10">
    <source>
        <dbReference type="ARBA" id="ARBA00025147"/>
    </source>
</evidence>
<dbReference type="FunFam" id="1.25.10.10:FF:000355">
    <property type="entry name" value="Exportin-T"/>
    <property type="match status" value="1"/>
</dbReference>
<dbReference type="InterPro" id="IPR016024">
    <property type="entry name" value="ARM-type_fold"/>
</dbReference>
<gene>
    <name evidence="14" type="primary">los1</name>
    <name evidence="14" type="ORF">LAWI1_G003796</name>
</gene>
<evidence type="ECO:0000256" key="4">
    <source>
        <dbReference type="ARBA" id="ARBA00022448"/>
    </source>
</evidence>
<evidence type="ECO:0000256" key="5">
    <source>
        <dbReference type="ARBA" id="ARBA00022490"/>
    </source>
</evidence>
<evidence type="ECO:0000256" key="8">
    <source>
        <dbReference type="ARBA" id="ARBA00022884"/>
    </source>
</evidence>
<comment type="similarity">
    <text evidence="2 11">Belongs to the exportin family.</text>
</comment>
<dbReference type="Gene3D" id="1.25.10.10">
    <property type="entry name" value="Leucine-rich Repeat Variant"/>
    <property type="match status" value="1"/>
</dbReference>
<feature type="domain" description="Exportin-1/Importin-beta-like" evidence="12">
    <location>
        <begin position="104"/>
        <end position="265"/>
    </location>
</feature>
<dbReference type="InterPro" id="IPR013598">
    <property type="entry name" value="Exportin-1/Importin-b-like"/>
</dbReference>